<sequence>MIEPPVLMTFWPRTKPSVESIAIQRGGLPRQACS</sequence>
<comment type="caution">
    <text evidence="1">The sequence shown here is derived from an EMBL/GenBank/DDBJ whole genome shotgun (WGS) entry which is preliminary data.</text>
</comment>
<evidence type="ECO:0000313" key="2">
    <source>
        <dbReference type="EMBL" id="GFH14232.1"/>
    </source>
</evidence>
<keyword evidence="3" id="KW-1185">Reference proteome</keyword>
<reference evidence="1 3" key="1">
    <citation type="submission" date="2020-02" db="EMBL/GenBank/DDBJ databases">
        <title>Draft genome sequence of Haematococcus lacustris strain NIES-144.</title>
        <authorList>
            <person name="Morimoto D."/>
            <person name="Nakagawa S."/>
            <person name="Yoshida T."/>
            <person name="Sawayama S."/>
        </authorList>
    </citation>
    <scope>NUCLEOTIDE SEQUENCE [LARGE SCALE GENOMIC DNA]</scope>
    <source>
        <strain evidence="1 3">NIES-144</strain>
    </source>
</reference>
<evidence type="ECO:0000313" key="1">
    <source>
        <dbReference type="EMBL" id="GFH13075.1"/>
    </source>
</evidence>
<accession>A0A699YV14</accession>
<gene>
    <name evidence="1" type="ORF">HaLaN_08883</name>
    <name evidence="2" type="ORF">HaLaN_10249</name>
</gene>
<name>A0A699YV14_HAELA</name>
<proteinExistence type="predicted"/>
<protein>
    <submittedName>
        <fullName evidence="1">Uncharacterized protein</fullName>
    </submittedName>
</protein>
<organism evidence="1 3">
    <name type="scientific">Haematococcus lacustris</name>
    <name type="common">Green alga</name>
    <name type="synonym">Haematococcus pluvialis</name>
    <dbReference type="NCBI Taxonomy" id="44745"/>
    <lineage>
        <taxon>Eukaryota</taxon>
        <taxon>Viridiplantae</taxon>
        <taxon>Chlorophyta</taxon>
        <taxon>core chlorophytes</taxon>
        <taxon>Chlorophyceae</taxon>
        <taxon>CS clade</taxon>
        <taxon>Chlamydomonadales</taxon>
        <taxon>Haematococcaceae</taxon>
        <taxon>Haematococcus</taxon>
    </lineage>
</organism>
<dbReference type="Proteomes" id="UP000485058">
    <property type="component" value="Unassembled WGS sequence"/>
</dbReference>
<evidence type="ECO:0000313" key="3">
    <source>
        <dbReference type="Proteomes" id="UP000485058"/>
    </source>
</evidence>
<dbReference type="EMBL" id="BLLF01000571">
    <property type="protein sequence ID" value="GFH13075.1"/>
    <property type="molecule type" value="Genomic_DNA"/>
</dbReference>
<dbReference type="EMBL" id="BLLF01000703">
    <property type="protein sequence ID" value="GFH14232.1"/>
    <property type="molecule type" value="Genomic_DNA"/>
</dbReference>
<dbReference type="AlphaFoldDB" id="A0A699YV14"/>